<feature type="compositionally biased region" description="Polar residues" evidence="1">
    <location>
        <begin position="56"/>
        <end position="69"/>
    </location>
</feature>
<dbReference type="SMART" id="SM00454">
    <property type="entry name" value="SAM"/>
    <property type="match status" value="1"/>
</dbReference>
<keyword evidence="2" id="KW-1133">Transmembrane helix</keyword>
<keyword evidence="4" id="KW-1185">Reference proteome</keyword>
<protein>
    <submittedName>
        <fullName evidence="5">Sex comb on midleg-like protein 1</fullName>
    </submittedName>
</protein>
<evidence type="ECO:0000313" key="4">
    <source>
        <dbReference type="Proteomes" id="UP000694915"/>
    </source>
</evidence>
<evidence type="ECO:0000256" key="2">
    <source>
        <dbReference type="SAM" id="Phobius"/>
    </source>
</evidence>
<dbReference type="SUPFAM" id="SSF47769">
    <property type="entry name" value="SAM/Pointed domain"/>
    <property type="match status" value="1"/>
</dbReference>
<evidence type="ECO:0000256" key="1">
    <source>
        <dbReference type="SAM" id="MobiDB-lite"/>
    </source>
</evidence>
<name>A0ABM1APS6_MICOH</name>
<organism evidence="4 5">
    <name type="scientific">Microtus ochrogaster</name>
    <name type="common">Prairie vole</name>
    <dbReference type="NCBI Taxonomy" id="79684"/>
    <lineage>
        <taxon>Eukaryota</taxon>
        <taxon>Metazoa</taxon>
        <taxon>Chordata</taxon>
        <taxon>Craniata</taxon>
        <taxon>Vertebrata</taxon>
        <taxon>Euteleostomi</taxon>
        <taxon>Mammalia</taxon>
        <taxon>Eutheria</taxon>
        <taxon>Euarchontoglires</taxon>
        <taxon>Glires</taxon>
        <taxon>Rodentia</taxon>
        <taxon>Myomorpha</taxon>
        <taxon>Muroidea</taxon>
        <taxon>Cricetidae</taxon>
        <taxon>Arvicolinae</taxon>
        <taxon>Microtus</taxon>
    </lineage>
</organism>
<keyword evidence="2" id="KW-0812">Transmembrane</keyword>
<dbReference type="RefSeq" id="XP_013206003.1">
    <property type="nucleotide sequence ID" value="XM_013350549.2"/>
</dbReference>
<feature type="region of interest" description="Disordered" evidence="1">
    <location>
        <begin position="282"/>
        <end position="301"/>
    </location>
</feature>
<accession>A0ABM1APS6</accession>
<sequence length="467" mass="53071">MDFAGHCSVIQAVNTHRFTTVKRRQRTSKVVSQLADVERVPQRPAGSFLETGVPSKYQQPNRRSSSEAAQKQKPHHQEQFGISSSSTTTSITNRDTKDRDLKVEALWASPVHFGMFIGILLVQVMLVISKTVQRLEKKIDDIDNKVTRIYYSRARSFWHYPPFKLVSRRYNYLTSKRRKLQKESQVVHDDTFSYPQSYSPTSPVRTRDEVSFDVENEETVDYTQMHQCPDIIDNAQMFQNPDSIDNAQTHQYADSMDNTESIQNTENDAVFHSDDSLGVRCISSSPESNRPETPQSPIYTPQDYHCGFKINPGSSTMTHYSDFENPNLHTTISSASTILRGSHLPRGELMPIRNPEMKQLALLEAQSTPVIDPNTFGLSSSCTKAVVKGLGKPLNWSMNDVITFLNRLDPPFADRLYSTIREHDIDGKALLLLNIDVMIKYMRMNVGVALKLSSYIQKLKKGVNCRP</sequence>
<feature type="region of interest" description="Disordered" evidence="1">
    <location>
        <begin position="45"/>
        <end position="94"/>
    </location>
</feature>
<dbReference type="Proteomes" id="UP000694915">
    <property type="component" value="Chromosome X"/>
</dbReference>
<keyword evidence="2" id="KW-0472">Membrane</keyword>
<dbReference type="PANTHER" id="PTHR12247:SF132">
    <property type="entry name" value="POLYCOMB PROTEIN SCM"/>
    <property type="match status" value="1"/>
</dbReference>
<dbReference type="GeneID" id="102001479"/>
<feature type="compositionally biased region" description="Polar residues" evidence="1">
    <location>
        <begin position="282"/>
        <end position="299"/>
    </location>
</feature>
<dbReference type="InterPro" id="IPR001660">
    <property type="entry name" value="SAM"/>
</dbReference>
<feature type="compositionally biased region" description="Low complexity" evidence="1">
    <location>
        <begin position="82"/>
        <end position="92"/>
    </location>
</feature>
<gene>
    <name evidence="5" type="primary">Scml1</name>
</gene>
<evidence type="ECO:0000313" key="5">
    <source>
        <dbReference type="RefSeq" id="XP_013206003.1"/>
    </source>
</evidence>
<dbReference type="InterPro" id="IPR050548">
    <property type="entry name" value="PcG_chromatin_remod_factors"/>
</dbReference>
<reference evidence="5" key="1">
    <citation type="submission" date="2025-08" db="UniProtKB">
        <authorList>
            <consortium name="RefSeq"/>
        </authorList>
    </citation>
    <scope>IDENTIFICATION</scope>
</reference>
<dbReference type="InterPro" id="IPR013761">
    <property type="entry name" value="SAM/pointed_sf"/>
</dbReference>
<feature type="domain" description="SAM" evidence="3">
    <location>
        <begin position="393"/>
        <end position="462"/>
    </location>
</feature>
<feature type="transmembrane region" description="Helical" evidence="2">
    <location>
        <begin position="105"/>
        <end position="128"/>
    </location>
</feature>
<proteinExistence type="predicted"/>
<dbReference type="Gene3D" id="1.10.150.50">
    <property type="entry name" value="Transcription Factor, Ets-1"/>
    <property type="match status" value="1"/>
</dbReference>
<evidence type="ECO:0000259" key="3">
    <source>
        <dbReference type="SMART" id="SM00454"/>
    </source>
</evidence>
<dbReference type="PANTHER" id="PTHR12247">
    <property type="entry name" value="POLYCOMB GROUP PROTEIN"/>
    <property type="match status" value="1"/>
</dbReference>